<reference evidence="1" key="1">
    <citation type="submission" date="2018-06" db="EMBL/GenBank/DDBJ databases">
        <authorList>
            <person name="Zhirakovskaya E."/>
        </authorList>
    </citation>
    <scope>NUCLEOTIDE SEQUENCE</scope>
</reference>
<evidence type="ECO:0000313" key="1">
    <source>
        <dbReference type="EMBL" id="VAW09965.1"/>
    </source>
</evidence>
<organism evidence="1">
    <name type="scientific">hydrothermal vent metagenome</name>
    <dbReference type="NCBI Taxonomy" id="652676"/>
    <lineage>
        <taxon>unclassified sequences</taxon>
        <taxon>metagenomes</taxon>
        <taxon>ecological metagenomes</taxon>
    </lineage>
</organism>
<protein>
    <submittedName>
        <fullName evidence="1">Uncharacterized protein</fullName>
    </submittedName>
</protein>
<gene>
    <name evidence="1" type="ORF">MNBD_BACTEROID03-295</name>
</gene>
<dbReference type="EMBL" id="UOEL01000007">
    <property type="protein sequence ID" value="VAW09965.1"/>
    <property type="molecule type" value="Genomic_DNA"/>
</dbReference>
<accession>A0A3B0SVK4</accession>
<sequence length="184" mass="20790">MKKTILVILLGLAVLAVQCEEEKDTTYLITKTSIGKLDRSSLTRDLEVIYDQDSIVKDTTQLIKGFGPKKIKIFEKGGAHLLTLTPTSDSIPTIGNIRVFDPRFETEKGIGFNSTFKEIKEQYTINKVITSMNNVVIFIKNSDLYFTIDKRELPSSLRYSSSVNIEAVQIPDAARTKYMMIGWE</sequence>
<name>A0A3B0SVK4_9ZZZZ</name>
<proteinExistence type="predicted"/>
<dbReference type="AlphaFoldDB" id="A0A3B0SVK4"/>